<dbReference type="Proteomes" id="UP000559256">
    <property type="component" value="Unassembled WGS sequence"/>
</dbReference>
<dbReference type="EMBL" id="JAACJM010000025">
    <property type="protein sequence ID" value="KAF5365966.1"/>
    <property type="molecule type" value="Genomic_DNA"/>
</dbReference>
<keyword evidence="2" id="KW-1185">Reference proteome</keyword>
<accession>A0A8H5GJP0</accession>
<evidence type="ECO:0000313" key="2">
    <source>
        <dbReference type="Proteomes" id="UP000559256"/>
    </source>
</evidence>
<protein>
    <submittedName>
        <fullName evidence="1">Uncharacterized protein</fullName>
    </submittedName>
</protein>
<evidence type="ECO:0000313" key="1">
    <source>
        <dbReference type="EMBL" id="KAF5365966.1"/>
    </source>
</evidence>
<organism evidence="1 2">
    <name type="scientific">Tetrapyrgos nigripes</name>
    <dbReference type="NCBI Taxonomy" id="182062"/>
    <lineage>
        <taxon>Eukaryota</taxon>
        <taxon>Fungi</taxon>
        <taxon>Dikarya</taxon>
        <taxon>Basidiomycota</taxon>
        <taxon>Agaricomycotina</taxon>
        <taxon>Agaricomycetes</taxon>
        <taxon>Agaricomycetidae</taxon>
        <taxon>Agaricales</taxon>
        <taxon>Marasmiineae</taxon>
        <taxon>Marasmiaceae</taxon>
        <taxon>Tetrapyrgos</taxon>
    </lineage>
</organism>
<dbReference type="AlphaFoldDB" id="A0A8H5GJP0"/>
<sequence length="76" mass="8470">MPFCPSVSVLPLSRYGKMHNGEPLQHPLEEHVVKELFLMKSSQDSGKYIVVYAIVPGGLREWGTLVEIVDLGMGEE</sequence>
<proteinExistence type="predicted"/>
<name>A0A8H5GJP0_9AGAR</name>
<gene>
    <name evidence="1" type="ORF">D9758_006632</name>
</gene>
<comment type="caution">
    <text evidence="1">The sequence shown here is derived from an EMBL/GenBank/DDBJ whole genome shotgun (WGS) entry which is preliminary data.</text>
</comment>
<reference evidence="1 2" key="1">
    <citation type="journal article" date="2020" name="ISME J.">
        <title>Uncovering the hidden diversity of litter-decomposition mechanisms in mushroom-forming fungi.</title>
        <authorList>
            <person name="Floudas D."/>
            <person name="Bentzer J."/>
            <person name="Ahren D."/>
            <person name="Johansson T."/>
            <person name="Persson P."/>
            <person name="Tunlid A."/>
        </authorList>
    </citation>
    <scope>NUCLEOTIDE SEQUENCE [LARGE SCALE GENOMIC DNA]</scope>
    <source>
        <strain evidence="1 2">CBS 291.85</strain>
    </source>
</reference>